<dbReference type="InterPro" id="IPR002312">
    <property type="entry name" value="Asp/Asn-tRNA-synth_IIb"/>
</dbReference>
<evidence type="ECO:0000256" key="6">
    <source>
        <dbReference type="ARBA" id="ARBA00022840"/>
    </source>
</evidence>
<dbReference type="Gene3D" id="3.30.930.10">
    <property type="entry name" value="Bira Bifunctional Protein, Domain 2"/>
    <property type="match status" value="1"/>
</dbReference>
<evidence type="ECO:0000256" key="7">
    <source>
        <dbReference type="ARBA" id="ARBA00022917"/>
    </source>
</evidence>
<dbReference type="OrthoDB" id="9762036at2"/>
<protein>
    <submittedName>
        <fullName evidence="10">tRNA synthetases class II (D, K and N)</fullName>
    </submittedName>
</protein>
<dbReference type="PRINTS" id="PR01042">
    <property type="entry name" value="TRNASYNTHASP"/>
</dbReference>
<evidence type="ECO:0000313" key="10">
    <source>
        <dbReference type="EMBL" id="SHJ64996.1"/>
    </source>
</evidence>
<evidence type="ECO:0000259" key="9">
    <source>
        <dbReference type="PROSITE" id="PS50862"/>
    </source>
</evidence>
<organism evidence="10 11">
    <name type="scientific">Geosporobacter subterraneus DSM 17957</name>
    <dbReference type="NCBI Taxonomy" id="1121919"/>
    <lineage>
        <taxon>Bacteria</taxon>
        <taxon>Bacillati</taxon>
        <taxon>Bacillota</taxon>
        <taxon>Clostridia</taxon>
        <taxon>Peptostreptococcales</taxon>
        <taxon>Thermotaleaceae</taxon>
        <taxon>Geosporobacter</taxon>
    </lineage>
</organism>
<sequence length="170" mass="19400">MVPRSNRLLSIEVIPKLKLSEAIQLLKDQYGKVNLDGDLDPEGEVLISSYVKEKYGSDFVFLTHYPQSKRPMYTMPSENCETHSFDLLFRGLEITTGGQRIHQYEKLKYNMIKHGLNPEDFEGYLSVFKYGIPPHGGLAIGLERITAMLLGLDNIREATLFPRDRGRLVP</sequence>
<dbReference type="GO" id="GO:0016740">
    <property type="term" value="F:transferase activity"/>
    <property type="evidence" value="ECO:0007669"/>
    <property type="project" value="UniProtKB-ARBA"/>
</dbReference>
<evidence type="ECO:0000256" key="3">
    <source>
        <dbReference type="ARBA" id="ARBA00022490"/>
    </source>
</evidence>
<dbReference type="RefSeq" id="WP_110941659.1">
    <property type="nucleotide sequence ID" value="NZ_FQZV01000033.1"/>
</dbReference>
<evidence type="ECO:0000256" key="1">
    <source>
        <dbReference type="ARBA" id="ARBA00004496"/>
    </source>
</evidence>
<keyword evidence="3" id="KW-0963">Cytoplasm</keyword>
<comment type="similarity">
    <text evidence="2">Belongs to the class-II aminoacyl-tRNA synthetase family. Type 2 subfamily.</text>
</comment>
<dbReference type="GO" id="GO:0005524">
    <property type="term" value="F:ATP binding"/>
    <property type="evidence" value="ECO:0007669"/>
    <property type="project" value="UniProtKB-KW"/>
</dbReference>
<dbReference type="GO" id="GO:0003723">
    <property type="term" value="F:RNA binding"/>
    <property type="evidence" value="ECO:0007669"/>
    <property type="project" value="TreeGrafter"/>
</dbReference>
<dbReference type="InterPro" id="IPR045864">
    <property type="entry name" value="aa-tRNA-synth_II/BPL/LPL"/>
</dbReference>
<dbReference type="GO" id="GO:0006422">
    <property type="term" value="P:aspartyl-tRNA aminoacylation"/>
    <property type="evidence" value="ECO:0007669"/>
    <property type="project" value="InterPro"/>
</dbReference>
<keyword evidence="7" id="KW-0648">Protein biosynthesis</keyword>
<dbReference type="InterPro" id="IPR004364">
    <property type="entry name" value="Aa-tRNA-synt_II"/>
</dbReference>
<evidence type="ECO:0000256" key="4">
    <source>
        <dbReference type="ARBA" id="ARBA00022598"/>
    </source>
</evidence>
<comment type="subcellular location">
    <subcellularLocation>
        <location evidence="1">Cytoplasm</location>
    </subcellularLocation>
</comment>
<evidence type="ECO:0000256" key="8">
    <source>
        <dbReference type="ARBA" id="ARBA00023146"/>
    </source>
</evidence>
<dbReference type="SUPFAM" id="SSF55681">
    <property type="entry name" value="Class II aaRS and biotin synthetases"/>
    <property type="match status" value="1"/>
</dbReference>
<evidence type="ECO:0000256" key="5">
    <source>
        <dbReference type="ARBA" id="ARBA00022741"/>
    </source>
</evidence>
<keyword evidence="4" id="KW-0436">Ligase</keyword>
<keyword evidence="8 10" id="KW-0030">Aminoacyl-tRNA synthetase</keyword>
<dbReference type="InterPro" id="IPR006195">
    <property type="entry name" value="aa-tRNA-synth_II"/>
</dbReference>
<dbReference type="AlphaFoldDB" id="A0A1M6L1H8"/>
<dbReference type="STRING" id="1121919.SAMN02745975_02559"/>
<dbReference type="GO" id="GO:0005829">
    <property type="term" value="C:cytosol"/>
    <property type="evidence" value="ECO:0007669"/>
    <property type="project" value="TreeGrafter"/>
</dbReference>
<dbReference type="GO" id="GO:0017101">
    <property type="term" value="C:aminoacyl-tRNA synthetase multienzyme complex"/>
    <property type="evidence" value="ECO:0007669"/>
    <property type="project" value="TreeGrafter"/>
</dbReference>
<dbReference type="GO" id="GO:0140096">
    <property type="term" value="F:catalytic activity, acting on a protein"/>
    <property type="evidence" value="ECO:0007669"/>
    <property type="project" value="UniProtKB-ARBA"/>
</dbReference>
<keyword evidence="6" id="KW-0067">ATP-binding</keyword>
<reference evidence="11" key="1">
    <citation type="submission" date="2016-11" db="EMBL/GenBank/DDBJ databases">
        <authorList>
            <person name="Varghese N."/>
            <person name="Submissions S."/>
        </authorList>
    </citation>
    <scope>NUCLEOTIDE SEQUENCE [LARGE SCALE GENOMIC DNA]</scope>
    <source>
        <strain evidence="11">DSM 17957</strain>
    </source>
</reference>
<evidence type="ECO:0000313" key="11">
    <source>
        <dbReference type="Proteomes" id="UP000184536"/>
    </source>
</evidence>
<dbReference type="Pfam" id="PF00152">
    <property type="entry name" value="tRNA-synt_2"/>
    <property type="match status" value="1"/>
</dbReference>
<feature type="domain" description="Aminoacyl-transfer RNA synthetases class-II family profile" evidence="9">
    <location>
        <begin position="46"/>
        <end position="170"/>
    </location>
</feature>
<dbReference type="PROSITE" id="PS50862">
    <property type="entry name" value="AA_TRNA_LIGASE_II"/>
    <property type="match status" value="1"/>
</dbReference>
<dbReference type="EMBL" id="FQZV01000033">
    <property type="protein sequence ID" value="SHJ64996.1"/>
    <property type="molecule type" value="Genomic_DNA"/>
</dbReference>
<accession>A0A1M6L1H8</accession>
<proteinExistence type="inferred from homology"/>
<keyword evidence="5" id="KW-0547">Nucleotide-binding</keyword>
<dbReference type="GO" id="GO:0004815">
    <property type="term" value="F:aspartate-tRNA ligase activity"/>
    <property type="evidence" value="ECO:0007669"/>
    <property type="project" value="InterPro"/>
</dbReference>
<name>A0A1M6L1H8_9FIRM</name>
<dbReference type="InterPro" id="IPR004523">
    <property type="entry name" value="Asp-tRNA_synthase_2"/>
</dbReference>
<keyword evidence="11" id="KW-1185">Reference proteome</keyword>
<dbReference type="Proteomes" id="UP000184536">
    <property type="component" value="Unassembled WGS sequence"/>
</dbReference>
<evidence type="ECO:0000256" key="2">
    <source>
        <dbReference type="ARBA" id="ARBA00005312"/>
    </source>
</evidence>
<gene>
    <name evidence="10" type="ORF">SAMN02745975_02559</name>
</gene>
<dbReference type="PANTHER" id="PTHR43450:SF1">
    <property type="entry name" value="ASPARTATE--TRNA LIGASE, CYTOPLASMIC"/>
    <property type="match status" value="1"/>
</dbReference>
<dbReference type="PANTHER" id="PTHR43450">
    <property type="entry name" value="ASPARTYL-TRNA SYNTHETASE"/>
    <property type="match status" value="1"/>
</dbReference>